<evidence type="ECO:0000256" key="9">
    <source>
        <dbReference type="SAM" id="Coils"/>
    </source>
</evidence>
<dbReference type="EMBL" id="CAKKLH010000003">
    <property type="protein sequence ID" value="CAH0098612.1"/>
    <property type="molecule type" value="Genomic_DNA"/>
</dbReference>
<evidence type="ECO:0000256" key="5">
    <source>
        <dbReference type="ARBA" id="ARBA00023136"/>
    </source>
</evidence>
<feature type="transmembrane region" description="Helical" evidence="10">
    <location>
        <begin position="445"/>
        <end position="464"/>
    </location>
</feature>
<feature type="transmembrane region" description="Helical" evidence="10">
    <location>
        <begin position="276"/>
        <end position="299"/>
    </location>
</feature>
<feature type="coiled-coil region" evidence="9">
    <location>
        <begin position="225"/>
        <end position="252"/>
    </location>
</feature>
<proteinExistence type="inferred from homology"/>
<keyword evidence="2" id="KW-1003">Cell membrane</keyword>
<feature type="transmembrane region" description="Helical" evidence="10">
    <location>
        <begin position="167"/>
        <end position="185"/>
    </location>
</feature>
<feature type="domain" description="Major facilitator superfamily (MFS) profile" evidence="11">
    <location>
        <begin position="17"/>
        <end position="468"/>
    </location>
</feature>
<dbReference type="CDD" id="cd17358">
    <property type="entry name" value="MFS_GLUT6_8_Class3_like"/>
    <property type="match status" value="1"/>
</dbReference>
<keyword evidence="6" id="KW-0325">Glycoprotein</keyword>
<dbReference type="NCBIfam" id="TIGR00879">
    <property type="entry name" value="SP"/>
    <property type="match status" value="1"/>
</dbReference>
<dbReference type="InterPro" id="IPR036259">
    <property type="entry name" value="MFS_trans_sf"/>
</dbReference>
<evidence type="ECO:0000256" key="2">
    <source>
        <dbReference type="ARBA" id="ARBA00022475"/>
    </source>
</evidence>
<dbReference type="InterPro" id="IPR020846">
    <property type="entry name" value="MFS_dom"/>
</dbReference>
<dbReference type="InterPro" id="IPR005829">
    <property type="entry name" value="Sugar_transporter_CS"/>
</dbReference>
<keyword evidence="13" id="KW-1185">Reference proteome</keyword>
<protein>
    <recommendedName>
        <fullName evidence="11">Major facilitator superfamily (MFS) profile domain-containing protein</fullName>
    </recommendedName>
</protein>
<dbReference type="PROSITE" id="PS50850">
    <property type="entry name" value="MFS"/>
    <property type="match status" value="1"/>
</dbReference>
<keyword evidence="8" id="KW-0813">Transport</keyword>
<evidence type="ECO:0000256" key="6">
    <source>
        <dbReference type="ARBA" id="ARBA00023180"/>
    </source>
</evidence>
<evidence type="ECO:0000256" key="8">
    <source>
        <dbReference type="RuleBase" id="RU003346"/>
    </source>
</evidence>
<dbReference type="Pfam" id="PF00083">
    <property type="entry name" value="Sugar_tr"/>
    <property type="match status" value="1"/>
</dbReference>
<feature type="transmembrane region" description="Helical" evidence="10">
    <location>
        <begin position="340"/>
        <end position="364"/>
    </location>
</feature>
<dbReference type="PRINTS" id="PR00171">
    <property type="entry name" value="SUGRTRNSPORT"/>
</dbReference>
<dbReference type="InterPro" id="IPR044775">
    <property type="entry name" value="MFS_ERD6/Tret1-like"/>
</dbReference>
<dbReference type="OrthoDB" id="6612291at2759"/>
<evidence type="ECO:0000313" key="13">
    <source>
        <dbReference type="Proteomes" id="UP000789390"/>
    </source>
</evidence>
<accession>A0A8J2RA97</accession>
<dbReference type="FunFam" id="1.20.1250.20:FF:000055">
    <property type="entry name" value="Facilitated trehalose transporter Tret1-2 homolog"/>
    <property type="match status" value="1"/>
</dbReference>
<evidence type="ECO:0000256" key="10">
    <source>
        <dbReference type="SAM" id="Phobius"/>
    </source>
</evidence>
<dbReference type="AlphaFoldDB" id="A0A8J2RA97"/>
<dbReference type="PANTHER" id="PTHR48021:SF1">
    <property type="entry name" value="GH07001P-RELATED"/>
    <property type="match status" value="1"/>
</dbReference>
<name>A0A8J2RA97_9CRUS</name>
<reference evidence="12" key="1">
    <citation type="submission" date="2021-11" db="EMBL/GenBank/DDBJ databases">
        <authorList>
            <person name="Schell T."/>
        </authorList>
    </citation>
    <scope>NUCLEOTIDE SEQUENCE</scope>
    <source>
        <strain evidence="12">M5</strain>
    </source>
</reference>
<evidence type="ECO:0000256" key="4">
    <source>
        <dbReference type="ARBA" id="ARBA00022989"/>
    </source>
</evidence>
<dbReference type="Proteomes" id="UP000789390">
    <property type="component" value="Unassembled WGS sequence"/>
</dbReference>
<evidence type="ECO:0000256" key="7">
    <source>
        <dbReference type="ARBA" id="ARBA00024348"/>
    </source>
</evidence>
<dbReference type="PROSITE" id="PS00217">
    <property type="entry name" value="SUGAR_TRANSPORT_2"/>
    <property type="match status" value="1"/>
</dbReference>
<organism evidence="12 13">
    <name type="scientific">Daphnia galeata</name>
    <dbReference type="NCBI Taxonomy" id="27404"/>
    <lineage>
        <taxon>Eukaryota</taxon>
        <taxon>Metazoa</taxon>
        <taxon>Ecdysozoa</taxon>
        <taxon>Arthropoda</taxon>
        <taxon>Crustacea</taxon>
        <taxon>Branchiopoda</taxon>
        <taxon>Diplostraca</taxon>
        <taxon>Cladocera</taxon>
        <taxon>Anomopoda</taxon>
        <taxon>Daphniidae</taxon>
        <taxon>Daphnia</taxon>
    </lineage>
</organism>
<feature type="transmembrane region" description="Helical" evidence="10">
    <location>
        <begin position="191"/>
        <end position="212"/>
    </location>
</feature>
<feature type="transmembrane region" description="Helical" evidence="10">
    <location>
        <begin position="311"/>
        <end position="333"/>
    </location>
</feature>
<sequence length="568" mass="62620">MKMWKSVMKNPHKVLPQLMAAAIGSWGFFCTGTVRGWSSPGIPSLNATKNFEIDATEMAWIDRLPQISVIKCINNGNFTAAMPPLCALAGALLIGYPMQRFGRRTALIGLSVPFFLGFILMGFTYLVKHKAILFIGRLMSGLMNGAATPASQIYISECASPRIRGTLSSFTASALALGILVAYIIGAFVDWWVLAFIMSIFPMMLFTGMIFMPETPVWLISHNREDDAKKALRRLRGKRTDIEAEFQRMKETQAKNSQQQQIQPRELLKGSVLKPLGISMGIMFFQQFTGINAMIFYTVSIFKSAGTTLDGRYATIIIGFVQLIATASSGFLVDRFGRRILLLGSAVIVSCSLAAMGSFFYMQAQWGPAMATEKLGWLPLLSLIVFFIAYSGGYANVPFILMGELFPSRYRSILGPLSSSFNLCCTFTVVRSFPVMQISMEKYGAFWFFMCCTLLGIIFVYFLLPETKGKTLEDIEKLFSKKYNADGTLKEPVQMQADNYSEGKTASVASSGIEMTKPSSFRRKKSGENGTVAFENGNGTTILSLNHIVDSEDEEEDDGSLVAAPGGH</sequence>
<dbReference type="PROSITE" id="PS00216">
    <property type="entry name" value="SUGAR_TRANSPORT_1"/>
    <property type="match status" value="1"/>
</dbReference>
<gene>
    <name evidence="12" type="ORF">DGAL_LOCUS695</name>
</gene>
<feature type="transmembrane region" description="Helical" evidence="10">
    <location>
        <begin position="78"/>
        <end position="98"/>
    </location>
</feature>
<dbReference type="PANTHER" id="PTHR48021">
    <property type="match status" value="1"/>
</dbReference>
<dbReference type="Gene3D" id="1.20.1250.20">
    <property type="entry name" value="MFS general substrate transporter like domains"/>
    <property type="match status" value="1"/>
</dbReference>
<keyword evidence="5 10" id="KW-0472">Membrane</keyword>
<keyword evidence="3 10" id="KW-0812">Transmembrane</keyword>
<dbReference type="InterPro" id="IPR003663">
    <property type="entry name" value="Sugar/inositol_transpt"/>
</dbReference>
<evidence type="ECO:0000259" key="11">
    <source>
        <dbReference type="PROSITE" id="PS50850"/>
    </source>
</evidence>
<feature type="transmembrane region" description="Helical" evidence="10">
    <location>
        <begin position="376"/>
        <end position="401"/>
    </location>
</feature>
<dbReference type="GO" id="GO:0051119">
    <property type="term" value="F:sugar transmembrane transporter activity"/>
    <property type="evidence" value="ECO:0007669"/>
    <property type="project" value="InterPro"/>
</dbReference>
<comment type="caution">
    <text evidence="12">The sequence shown here is derived from an EMBL/GenBank/DDBJ whole genome shotgun (WGS) entry which is preliminary data.</text>
</comment>
<comment type="similarity">
    <text evidence="7">Belongs to the major facilitator superfamily. Sugar transporter (TC 2.A.1.1) family. Trehalose transporter subfamily.</text>
</comment>
<dbReference type="InterPro" id="IPR005828">
    <property type="entry name" value="MFS_sugar_transport-like"/>
</dbReference>
<evidence type="ECO:0000313" key="12">
    <source>
        <dbReference type="EMBL" id="CAH0098612.1"/>
    </source>
</evidence>
<feature type="transmembrane region" description="Helical" evidence="10">
    <location>
        <begin position="413"/>
        <end position="433"/>
    </location>
</feature>
<feature type="transmembrane region" description="Helical" evidence="10">
    <location>
        <begin position="105"/>
        <end position="126"/>
    </location>
</feature>
<comment type="subcellular location">
    <subcellularLocation>
        <location evidence="1">Cell membrane</location>
        <topology evidence="1">Multi-pass membrane protein</topology>
    </subcellularLocation>
</comment>
<dbReference type="SUPFAM" id="SSF103473">
    <property type="entry name" value="MFS general substrate transporter"/>
    <property type="match status" value="1"/>
</dbReference>
<keyword evidence="9" id="KW-0175">Coiled coil</keyword>
<dbReference type="InterPro" id="IPR050549">
    <property type="entry name" value="MFS_Trehalose_Transporter"/>
</dbReference>
<evidence type="ECO:0000256" key="3">
    <source>
        <dbReference type="ARBA" id="ARBA00022692"/>
    </source>
</evidence>
<evidence type="ECO:0000256" key="1">
    <source>
        <dbReference type="ARBA" id="ARBA00004651"/>
    </source>
</evidence>
<dbReference type="GO" id="GO:0005886">
    <property type="term" value="C:plasma membrane"/>
    <property type="evidence" value="ECO:0007669"/>
    <property type="project" value="UniProtKB-SubCell"/>
</dbReference>
<keyword evidence="4 10" id="KW-1133">Transmembrane helix</keyword>